<evidence type="ECO:0000313" key="2">
    <source>
        <dbReference type="EMBL" id="URE29800.1"/>
    </source>
</evidence>
<sequence>MHQVPVQLWWQDTPSLPRRQAPVRRWLHPRRRRRQIHLFLRAAGEAEGAVRVGRHSEPPVPASDRGPRRPGLCHLRRRPRRPRRGVRHREPRPAFPSQDPSLPPPPPPKPVPPSLRTDCVRHVSVHAARDLRLHGHGSPRASNRVVRHVSRLLPLSSGEEGRTHQGIWNRELCVFMQTKDEKIKLTKTLKN</sequence>
<feature type="region of interest" description="Disordered" evidence="1">
    <location>
        <begin position="47"/>
        <end position="116"/>
    </location>
</feature>
<protein>
    <submittedName>
        <fullName evidence="2">PB1 domain containing protein</fullName>
    </submittedName>
</protein>
<organism evidence="2 3">
    <name type="scientific">Musa troglodytarum</name>
    <name type="common">fe'i banana</name>
    <dbReference type="NCBI Taxonomy" id="320322"/>
    <lineage>
        <taxon>Eukaryota</taxon>
        <taxon>Viridiplantae</taxon>
        <taxon>Streptophyta</taxon>
        <taxon>Embryophyta</taxon>
        <taxon>Tracheophyta</taxon>
        <taxon>Spermatophyta</taxon>
        <taxon>Magnoliopsida</taxon>
        <taxon>Liliopsida</taxon>
        <taxon>Zingiberales</taxon>
        <taxon>Musaceae</taxon>
        <taxon>Musa</taxon>
    </lineage>
</organism>
<accession>A0A9E7HAT8</accession>
<evidence type="ECO:0000256" key="1">
    <source>
        <dbReference type="SAM" id="MobiDB-lite"/>
    </source>
</evidence>
<dbReference type="AlphaFoldDB" id="A0A9E7HAT8"/>
<proteinExistence type="predicted"/>
<reference evidence="2" key="1">
    <citation type="submission" date="2022-05" db="EMBL/GenBank/DDBJ databases">
        <title>The Musa troglodytarum L. genome provides insights into the mechanism of non-climacteric behaviour and enrichment of carotenoids.</title>
        <authorList>
            <person name="Wang J."/>
        </authorList>
    </citation>
    <scope>NUCLEOTIDE SEQUENCE</scope>
    <source>
        <tissue evidence="2">Leaf</tissue>
    </source>
</reference>
<keyword evidence="3" id="KW-1185">Reference proteome</keyword>
<dbReference type="Proteomes" id="UP001055439">
    <property type="component" value="Chromosome 8"/>
</dbReference>
<dbReference type="OrthoDB" id="1914296at2759"/>
<gene>
    <name evidence="2" type="ORF">MUK42_06210</name>
</gene>
<name>A0A9E7HAT8_9LILI</name>
<evidence type="ECO:0000313" key="3">
    <source>
        <dbReference type="Proteomes" id="UP001055439"/>
    </source>
</evidence>
<dbReference type="EMBL" id="CP097510">
    <property type="protein sequence ID" value="URE29800.1"/>
    <property type="molecule type" value="Genomic_DNA"/>
</dbReference>
<feature type="compositionally biased region" description="Pro residues" evidence="1">
    <location>
        <begin position="101"/>
        <end position="113"/>
    </location>
</feature>
<feature type="compositionally biased region" description="Basic residues" evidence="1">
    <location>
        <begin position="74"/>
        <end position="90"/>
    </location>
</feature>